<organism evidence="1 2">
    <name type="scientific">Rhodoplanes tepidamans</name>
    <name type="common">Rhodoplanes cryptolactis</name>
    <dbReference type="NCBI Taxonomy" id="200616"/>
    <lineage>
        <taxon>Bacteria</taxon>
        <taxon>Pseudomonadati</taxon>
        <taxon>Pseudomonadota</taxon>
        <taxon>Alphaproteobacteria</taxon>
        <taxon>Hyphomicrobiales</taxon>
        <taxon>Nitrobacteraceae</taxon>
        <taxon>Rhodoplanes</taxon>
    </lineage>
</organism>
<gene>
    <name evidence="1" type="ORF">PQJ73_27785</name>
</gene>
<protein>
    <submittedName>
        <fullName evidence="1">Uncharacterized protein</fullName>
    </submittedName>
</protein>
<evidence type="ECO:0000313" key="2">
    <source>
        <dbReference type="Proteomes" id="UP001165652"/>
    </source>
</evidence>
<name>A0ABT5JJM9_RHOTP</name>
<reference evidence="1" key="1">
    <citation type="journal article" date="2023" name="Microbiol Resour">
        <title>Genome Sequences of Rhodoplanes serenus and Two Thermotolerant Strains, Rhodoplanes tepidamans and 'Rhodoplanes cryptolactis,' Further Refine the Genus.</title>
        <authorList>
            <person name="Rayyan A.A."/>
            <person name="Kyndt J.A."/>
        </authorList>
    </citation>
    <scope>NUCLEOTIDE SEQUENCE</scope>
    <source>
        <strain evidence="1">DSM 9987</strain>
    </source>
</reference>
<evidence type="ECO:0000313" key="1">
    <source>
        <dbReference type="EMBL" id="MDC7789499.1"/>
    </source>
</evidence>
<sequence>PLAFGPQHLYAWRKLRRCTMAAKKVKIKEFGLDLEVKNKGVTLDVYEGGKHLGDIQITKTGLTWCNGKAATGPKVSWQEFIDWMNSGG</sequence>
<proteinExistence type="predicted"/>
<dbReference type="EMBL" id="JAQQLI010000076">
    <property type="protein sequence ID" value="MDC7789499.1"/>
    <property type="molecule type" value="Genomic_DNA"/>
</dbReference>
<keyword evidence="2" id="KW-1185">Reference proteome</keyword>
<reference evidence="1" key="2">
    <citation type="submission" date="2023-02" db="EMBL/GenBank/DDBJ databases">
        <authorList>
            <person name="Rayyan A."/>
            <person name="Meyer T."/>
            <person name="Kyndt J.A."/>
        </authorList>
    </citation>
    <scope>NUCLEOTIDE SEQUENCE</scope>
    <source>
        <strain evidence="1">DSM 9987</strain>
    </source>
</reference>
<feature type="non-terminal residue" evidence="1">
    <location>
        <position position="1"/>
    </location>
</feature>
<accession>A0ABT5JJM9</accession>
<comment type="caution">
    <text evidence="1">The sequence shown here is derived from an EMBL/GenBank/DDBJ whole genome shotgun (WGS) entry which is preliminary data.</text>
</comment>
<dbReference type="Proteomes" id="UP001165652">
    <property type="component" value="Unassembled WGS sequence"/>
</dbReference>
<dbReference type="RefSeq" id="WP_272780323.1">
    <property type="nucleotide sequence ID" value="NZ_JAQQLI010000076.1"/>
</dbReference>